<sequence length="531" mass="56165">MSREILVTYELAAGDAEEAAARADAIAHEQTVELSPRVLGRFPAARGMVGGRVDGPHAAGPGRWRVTVAYPAEVVGSDPPQLLNLLWGNVSLLEGVVLAGLALPEGVLRGLGGPRYGIEGLRQLTGVYGRPLAATALKPVGLDAVSLAAIAEAFVEGGGDLVKDDHGLADQATAPFEERVARCQEAVERAAARTGRRALYLPAINAAGTRLEAQLEYAVRAGVRGVLVSPAILGLERMRWIAASFPLVVLAHPAMTGGWLARAGHGIEHGLLLGTLFRLFGADAAVFPDAGGRFGFTPAQCERIAGALREPLGPVRAAMPVPAGGMALEDVPALVRRYGEDAILLIGGAVLGSPDEVRRSAARFAEALGAQAAAGGARTPSPAPSRGGAAPAGAFLAQEAPFRWAARRARRYKEDGQGRFRDVQRFELVGQHGESTAFELRYFEIGPGGYTTLEAHVHEHAIIGARGRGRVRIGEEEFEIGPHDVAYVAPLGAHQLRNEGGEPFGFYCIVDRRRDRPRPLDPAAQPPRRRT</sequence>
<dbReference type="InterPro" id="IPR000685">
    <property type="entry name" value="RuBisCO_lsu_C"/>
</dbReference>
<dbReference type="OrthoDB" id="9770811at2"/>
<feature type="domain" description="Ribulose bisphosphate carboxylase large subunit C-terminal" evidence="1">
    <location>
        <begin position="117"/>
        <end position="284"/>
    </location>
</feature>
<dbReference type="Pfam" id="PF07883">
    <property type="entry name" value="Cupin_2"/>
    <property type="match status" value="1"/>
</dbReference>
<protein>
    <submittedName>
        <fullName evidence="3">Ribulose-bisphosphate carboxylase large chain</fullName>
    </submittedName>
</protein>
<keyword evidence="4" id="KW-1185">Reference proteome</keyword>
<dbReference type="InterPro" id="IPR011051">
    <property type="entry name" value="RmlC_Cupin_sf"/>
</dbReference>
<dbReference type="Gene3D" id="3.20.20.110">
    <property type="entry name" value="Ribulose bisphosphate carboxylase, large subunit, C-terminal domain"/>
    <property type="match status" value="1"/>
</dbReference>
<dbReference type="SFLD" id="SFLDG00301">
    <property type="entry name" value="RuBisCO-like_proteins"/>
    <property type="match status" value="1"/>
</dbReference>
<accession>A0A3N1Y126</accession>
<evidence type="ECO:0000259" key="1">
    <source>
        <dbReference type="Pfam" id="PF00016"/>
    </source>
</evidence>
<dbReference type="Gene3D" id="2.60.120.10">
    <property type="entry name" value="Jelly Rolls"/>
    <property type="match status" value="1"/>
</dbReference>
<reference evidence="3 4" key="1">
    <citation type="submission" date="2018-11" db="EMBL/GenBank/DDBJ databases">
        <title>Genomic Encyclopedia of Type Strains, Phase IV (KMG-IV): sequencing the most valuable type-strain genomes for metagenomic binning, comparative biology and taxonomic classification.</title>
        <authorList>
            <person name="Goeker M."/>
        </authorList>
    </citation>
    <scope>NUCLEOTIDE SEQUENCE [LARGE SCALE GENOMIC DNA]</scope>
    <source>
        <strain evidence="3 4">DSM 100275</strain>
    </source>
</reference>
<evidence type="ECO:0000313" key="4">
    <source>
        <dbReference type="Proteomes" id="UP000276634"/>
    </source>
</evidence>
<dbReference type="InterPro" id="IPR033966">
    <property type="entry name" value="RuBisCO"/>
</dbReference>
<dbReference type="GO" id="GO:0016984">
    <property type="term" value="F:ribulose-bisphosphate carboxylase activity"/>
    <property type="evidence" value="ECO:0007669"/>
    <property type="project" value="InterPro"/>
</dbReference>
<evidence type="ECO:0000259" key="2">
    <source>
        <dbReference type="Pfam" id="PF07883"/>
    </source>
</evidence>
<dbReference type="Proteomes" id="UP000276634">
    <property type="component" value="Unassembled WGS sequence"/>
</dbReference>
<feature type="domain" description="Cupin type-2" evidence="2">
    <location>
        <begin position="442"/>
        <end position="509"/>
    </location>
</feature>
<dbReference type="RefSeq" id="WP_123401205.1">
    <property type="nucleotide sequence ID" value="NZ_RJVI01000002.1"/>
</dbReference>
<dbReference type="InterPro" id="IPR036422">
    <property type="entry name" value="RuBisCO_lsu_N_sf"/>
</dbReference>
<dbReference type="EMBL" id="RJVI01000002">
    <property type="protein sequence ID" value="ROR32241.1"/>
    <property type="molecule type" value="Genomic_DNA"/>
</dbReference>
<dbReference type="SFLD" id="SFLDS00014">
    <property type="entry name" value="RuBisCO"/>
    <property type="match status" value="1"/>
</dbReference>
<dbReference type="InterPro" id="IPR013096">
    <property type="entry name" value="Cupin_2"/>
</dbReference>
<dbReference type="SUPFAM" id="SSF51182">
    <property type="entry name" value="RmlC-like cupins"/>
    <property type="match status" value="1"/>
</dbReference>
<gene>
    <name evidence="3" type="ORF">EDC57_1438</name>
</gene>
<dbReference type="CDD" id="cd02222">
    <property type="entry name" value="cupin_TM1459-like"/>
    <property type="match status" value="1"/>
</dbReference>
<organism evidence="3 4">
    <name type="scientific">Inmirania thermothiophila</name>
    <dbReference type="NCBI Taxonomy" id="1750597"/>
    <lineage>
        <taxon>Bacteria</taxon>
        <taxon>Pseudomonadati</taxon>
        <taxon>Pseudomonadota</taxon>
        <taxon>Gammaproteobacteria</taxon>
        <taxon>Chromatiales</taxon>
        <taxon>Ectothiorhodospiraceae</taxon>
        <taxon>Inmirania</taxon>
    </lineage>
</organism>
<dbReference type="InterPro" id="IPR036376">
    <property type="entry name" value="RuBisCO_lsu_C_sf"/>
</dbReference>
<dbReference type="InterPro" id="IPR014710">
    <property type="entry name" value="RmlC-like_jellyroll"/>
</dbReference>
<dbReference type="PANTHER" id="PTHR42704">
    <property type="entry name" value="RIBULOSE BISPHOSPHATE CARBOXYLASE"/>
    <property type="match status" value="1"/>
</dbReference>
<dbReference type="AlphaFoldDB" id="A0A3N1Y126"/>
<dbReference type="GO" id="GO:0000287">
    <property type="term" value="F:magnesium ion binding"/>
    <property type="evidence" value="ECO:0007669"/>
    <property type="project" value="InterPro"/>
</dbReference>
<dbReference type="SUPFAM" id="SSF54966">
    <property type="entry name" value="RuBisCO, large subunit, small (N-terminal) domain"/>
    <property type="match status" value="1"/>
</dbReference>
<proteinExistence type="predicted"/>
<name>A0A3N1Y126_9GAMM</name>
<dbReference type="Gene3D" id="3.30.70.150">
    <property type="entry name" value="RuBisCO large subunit, N-terminal domain"/>
    <property type="match status" value="1"/>
</dbReference>
<comment type="caution">
    <text evidence="3">The sequence shown here is derived from an EMBL/GenBank/DDBJ whole genome shotgun (WGS) entry which is preliminary data.</text>
</comment>
<evidence type="ECO:0000313" key="3">
    <source>
        <dbReference type="EMBL" id="ROR32241.1"/>
    </source>
</evidence>
<dbReference type="SUPFAM" id="SSF51649">
    <property type="entry name" value="RuBisCo, C-terminal domain"/>
    <property type="match status" value="1"/>
</dbReference>
<dbReference type="PANTHER" id="PTHR42704:SF17">
    <property type="entry name" value="RIBULOSE BISPHOSPHATE CARBOXYLASE LARGE CHAIN"/>
    <property type="match status" value="1"/>
</dbReference>
<dbReference type="Pfam" id="PF00016">
    <property type="entry name" value="RuBisCO_large"/>
    <property type="match status" value="1"/>
</dbReference>
<dbReference type="GO" id="GO:0015977">
    <property type="term" value="P:carbon fixation"/>
    <property type="evidence" value="ECO:0007669"/>
    <property type="project" value="InterPro"/>
</dbReference>